<evidence type="ECO:0000256" key="6">
    <source>
        <dbReference type="ARBA" id="ARBA00023308"/>
    </source>
</evidence>
<dbReference type="InterPro" id="IPR018484">
    <property type="entry name" value="FGGY_N"/>
</dbReference>
<feature type="domain" description="Carbohydrate kinase FGGY N-terminal" evidence="7">
    <location>
        <begin position="6"/>
        <end position="248"/>
    </location>
</feature>
<dbReference type="Proteomes" id="UP001519287">
    <property type="component" value="Unassembled WGS sequence"/>
</dbReference>
<evidence type="ECO:0000313" key="10">
    <source>
        <dbReference type="Proteomes" id="UP001519287"/>
    </source>
</evidence>
<keyword evidence="5" id="KW-0067">ATP-binding</keyword>
<keyword evidence="4 9" id="KW-0418">Kinase</keyword>
<gene>
    <name evidence="9" type="ORF">J2Z66_005309</name>
</gene>
<dbReference type="EMBL" id="JAGGLB010000020">
    <property type="protein sequence ID" value="MBP1993683.1"/>
    <property type="molecule type" value="Genomic_DNA"/>
</dbReference>
<evidence type="ECO:0000313" key="9">
    <source>
        <dbReference type="EMBL" id="MBP1993683.1"/>
    </source>
</evidence>
<dbReference type="CDD" id="cd07771">
    <property type="entry name" value="ASKHA_NBD_FGGY_RhaB-like"/>
    <property type="match status" value="1"/>
</dbReference>
<reference evidence="9 10" key="1">
    <citation type="submission" date="2021-03" db="EMBL/GenBank/DDBJ databases">
        <title>Genomic Encyclopedia of Type Strains, Phase IV (KMG-IV): sequencing the most valuable type-strain genomes for metagenomic binning, comparative biology and taxonomic classification.</title>
        <authorList>
            <person name="Goeker M."/>
        </authorList>
    </citation>
    <scope>NUCLEOTIDE SEQUENCE [LARGE SCALE GENOMIC DNA]</scope>
    <source>
        <strain evidence="9 10">DSM 26048</strain>
    </source>
</reference>
<comment type="caution">
    <text evidence="9">The sequence shown here is derived from an EMBL/GenBank/DDBJ whole genome shotgun (WGS) entry which is preliminary data.</text>
</comment>
<dbReference type="InterPro" id="IPR013449">
    <property type="entry name" value="Rhamnulokinase"/>
</dbReference>
<dbReference type="InterPro" id="IPR050406">
    <property type="entry name" value="FGGY_Carb_Kinase"/>
</dbReference>
<dbReference type="Gene3D" id="3.30.420.40">
    <property type="match status" value="2"/>
</dbReference>
<dbReference type="InterPro" id="IPR043129">
    <property type="entry name" value="ATPase_NBD"/>
</dbReference>
<evidence type="ECO:0000256" key="5">
    <source>
        <dbReference type="ARBA" id="ARBA00022840"/>
    </source>
</evidence>
<feature type="domain" description="Carbohydrate kinase FGGY C-terminal" evidence="8">
    <location>
        <begin position="259"/>
        <end position="450"/>
    </location>
</feature>
<proteinExistence type="inferred from homology"/>
<sequence length="474" mass="52145">MAALEVLSIDLGASNGRGILASFDGQTMKLQEVHRFVNEPVVIFSHLYWDTFHLYKEVLNCLRAASQTSSNLISLGIDGWSQDFGLLDKQGHLLGLPRHYRDPRTQHIPKQAFLKMPAEELFSVTGKVPSSVCTLFQLLAMKESEPAALENSSSLLFMPNLLGYYLTGEINCDVTLASASALYNAQERSWSDSILRTFGLPQLMPAISPPGHTIGCVREDVKQHAGISGSINLPLISVAQHDTISAILAVEAKNRPRVAYISCGTWSVVGITAALPILSDSAMKENFCSEAGYYEDTTFVVKYLTGLWILQECIREWSLSGKGFDYEQVQKAAETSGFRSHIDVQNDAFSSPGNMPGKIVDYCKLTGQRQPQNEIEIFMTIMKGLALQYAETVEELQALTGQRIQEIHMIGGGSRNAYLCKLTAQHSGTRVVAGPHEASAVGNALVQLIAHGEINGIREAAQVMQQSFQYKEYY</sequence>
<evidence type="ECO:0000256" key="2">
    <source>
        <dbReference type="ARBA" id="ARBA00022679"/>
    </source>
</evidence>
<keyword evidence="6" id="KW-0684">Rhamnose metabolism</keyword>
<accession>A0ABS4J1G5</accession>
<keyword evidence="3" id="KW-0547">Nucleotide-binding</keyword>
<dbReference type="Pfam" id="PF00370">
    <property type="entry name" value="FGGY_N"/>
    <property type="match status" value="1"/>
</dbReference>
<dbReference type="PANTHER" id="PTHR43095:SF5">
    <property type="entry name" value="XYLULOSE KINASE"/>
    <property type="match status" value="1"/>
</dbReference>
<organism evidence="9 10">
    <name type="scientific">Paenibacillus eucommiae</name>
    <dbReference type="NCBI Taxonomy" id="1355755"/>
    <lineage>
        <taxon>Bacteria</taxon>
        <taxon>Bacillati</taxon>
        <taxon>Bacillota</taxon>
        <taxon>Bacilli</taxon>
        <taxon>Bacillales</taxon>
        <taxon>Paenibacillaceae</taxon>
        <taxon>Paenibacillus</taxon>
    </lineage>
</organism>
<keyword evidence="2" id="KW-0808">Transferase</keyword>
<evidence type="ECO:0000259" key="7">
    <source>
        <dbReference type="Pfam" id="PF00370"/>
    </source>
</evidence>
<evidence type="ECO:0000256" key="4">
    <source>
        <dbReference type="ARBA" id="ARBA00022777"/>
    </source>
</evidence>
<evidence type="ECO:0000256" key="1">
    <source>
        <dbReference type="ARBA" id="ARBA00009156"/>
    </source>
</evidence>
<comment type="similarity">
    <text evidence="1">Belongs to the FGGY kinase family.</text>
</comment>
<dbReference type="SUPFAM" id="SSF53067">
    <property type="entry name" value="Actin-like ATPase domain"/>
    <property type="match status" value="2"/>
</dbReference>
<keyword evidence="10" id="KW-1185">Reference proteome</keyword>
<evidence type="ECO:0000259" key="8">
    <source>
        <dbReference type="Pfam" id="PF02782"/>
    </source>
</evidence>
<dbReference type="RefSeq" id="WP_209975562.1">
    <property type="nucleotide sequence ID" value="NZ_JAGGLB010000020.1"/>
</dbReference>
<protein>
    <submittedName>
        <fullName evidence="9">Sugar (Pentulose or hexulose) kinase</fullName>
    </submittedName>
</protein>
<dbReference type="GO" id="GO:0016301">
    <property type="term" value="F:kinase activity"/>
    <property type="evidence" value="ECO:0007669"/>
    <property type="project" value="UniProtKB-KW"/>
</dbReference>
<dbReference type="PANTHER" id="PTHR43095">
    <property type="entry name" value="SUGAR KINASE"/>
    <property type="match status" value="1"/>
</dbReference>
<name>A0ABS4J1G5_9BACL</name>
<dbReference type="InterPro" id="IPR018485">
    <property type="entry name" value="FGGY_C"/>
</dbReference>
<evidence type="ECO:0000256" key="3">
    <source>
        <dbReference type="ARBA" id="ARBA00022741"/>
    </source>
</evidence>
<dbReference type="Pfam" id="PF02782">
    <property type="entry name" value="FGGY_C"/>
    <property type="match status" value="1"/>
</dbReference>